<dbReference type="KEGG" id="hbs:IPV69_17090"/>
<dbReference type="PANTHER" id="PTHR30093:SF2">
    <property type="entry name" value="TYPE II SECRETION SYSTEM PROTEIN H"/>
    <property type="match status" value="1"/>
</dbReference>
<dbReference type="PANTHER" id="PTHR30093">
    <property type="entry name" value="GENERAL SECRETION PATHWAY PROTEIN G"/>
    <property type="match status" value="1"/>
</dbReference>
<reference evidence="2 3" key="1">
    <citation type="submission" date="2020-10" db="EMBL/GenBank/DDBJ databases">
        <title>Wide distribution of Phycisphaera-like planctomycetes from WD2101 soil group in peatlands and genome analysis of the first cultivated representative.</title>
        <authorList>
            <person name="Dedysh S.N."/>
            <person name="Beletsky A.V."/>
            <person name="Ivanova A."/>
            <person name="Kulichevskaya I.S."/>
            <person name="Suzina N.E."/>
            <person name="Philippov D.A."/>
            <person name="Rakitin A.L."/>
            <person name="Mardanov A.V."/>
            <person name="Ravin N.V."/>
        </authorList>
    </citation>
    <scope>NUCLEOTIDE SEQUENCE [LARGE SCALE GENOMIC DNA]</scope>
    <source>
        <strain evidence="2 3">M1803</strain>
    </source>
</reference>
<dbReference type="PROSITE" id="PS00409">
    <property type="entry name" value="PROKAR_NTER_METHYL"/>
    <property type="match status" value="1"/>
</dbReference>
<dbReference type="RefSeq" id="WP_206290936.1">
    <property type="nucleotide sequence ID" value="NZ_CP063458.1"/>
</dbReference>
<accession>A0A7M2WRT0</accession>
<dbReference type="Pfam" id="PF07963">
    <property type="entry name" value="N_methyl"/>
    <property type="match status" value="1"/>
</dbReference>
<dbReference type="NCBIfam" id="TIGR02532">
    <property type="entry name" value="IV_pilin_GFxxxE"/>
    <property type="match status" value="1"/>
</dbReference>
<organism evidence="2 3">
    <name type="scientific">Humisphaera borealis</name>
    <dbReference type="NCBI Taxonomy" id="2807512"/>
    <lineage>
        <taxon>Bacteria</taxon>
        <taxon>Pseudomonadati</taxon>
        <taxon>Planctomycetota</taxon>
        <taxon>Phycisphaerae</taxon>
        <taxon>Tepidisphaerales</taxon>
        <taxon>Tepidisphaeraceae</taxon>
        <taxon>Humisphaera</taxon>
    </lineage>
</organism>
<sequence length="291" mass="31937">MGTPFRRSVSGSLLRKRNRPGGFTLVELLVAISIIGLLVGIILPTVSRARSHARNIGCQTNMRTLYNACIAFAADHAGGLPSPSKTGDQPTNDWTARNCIWAMDPGKKANLKVGAIWKYLDGGPSGVNAPALSPDTSASRQRMIWCPSDSLEVQVSAGNKGAVDRNFSYSINWYLRAEVRDSANVILQDAQGGDLRILYLMRRVKQPAQRVMIYEEVGPNDSYCVMRKQDTAQSDDDRMSGRHGKVDALQYGTPEYDAAARCNITFFDGRVESINPATTGGEGFWYARIDQ</sequence>
<dbReference type="InterPro" id="IPR045584">
    <property type="entry name" value="Pilin-like"/>
</dbReference>
<gene>
    <name evidence="2" type="ORF">IPV69_17090</name>
</gene>
<keyword evidence="1" id="KW-0812">Transmembrane</keyword>
<proteinExistence type="predicted"/>
<keyword evidence="1" id="KW-1133">Transmembrane helix</keyword>
<protein>
    <submittedName>
        <fullName evidence="2">Type II secretion system protein</fullName>
    </submittedName>
</protein>
<dbReference type="SUPFAM" id="SSF54523">
    <property type="entry name" value="Pili subunits"/>
    <property type="match status" value="1"/>
</dbReference>
<evidence type="ECO:0000256" key="1">
    <source>
        <dbReference type="SAM" id="Phobius"/>
    </source>
</evidence>
<dbReference type="AlphaFoldDB" id="A0A7M2WRT0"/>
<keyword evidence="1" id="KW-0472">Membrane</keyword>
<keyword evidence="3" id="KW-1185">Reference proteome</keyword>
<dbReference type="InterPro" id="IPR012902">
    <property type="entry name" value="N_methyl_site"/>
</dbReference>
<dbReference type="EMBL" id="CP063458">
    <property type="protein sequence ID" value="QOV87974.1"/>
    <property type="molecule type" value="Genomic_DNA"/>
</dbReference>
<name>A0A7M2WRT0_9BACT</name>
<dbReference type="Proteomes" id="UP000593765">
    <property type="component" value="Chromosome"/>
</dbReference>
<evidence type="ECO:0000313" key="3">
    <source>
        <dbReference type="Proteomes" id="UP000593765"/>
    </source>
</evidence>
<dbReference type="Gene3D" id="3.30.700.10">
    <property type="entry name" value="Glycoprotein, Type 4 Pilin"/>
    <property type="match status" value="1"/>
</dbReference>
<feature type="transmembrane region" description="Helical" evidence="1">
    <location>
        <begin position="21"/>
        <end position="43"/>
    </location>
</feature>
<evidence type="ECO:0000313" key="2">
    <source>
        <dbReference type="EMBL" id="QOV87974.1"/>
    </source>
</evidence>